<evidence type="ECO:0000256" key="4">
    <source>
        <dbReference type="ARBA" id="ARBA00022989"/>
    </source>
</evidence>
<evidence type="ECO:0000256" key="1">
    <source>
        <dbReference type="ARBA" id="ARBA00004141"/>
    </source>
</evidence>
<feature type="transmembrane region" description="Helical" evidence="6">
    <location>
        <begin position="69"/>
        <end position="89"/>
    </location>
</feature>
<proteinExistence type="inferred from homology"/>
<sequence>MNKRIILTAAFFGALAVILGAFGAHGLKSIILPNQLEIWQKGVEYQFYHTFAILYLSTFARYKNKLIGLSFLFFTLGIVFFSGSLYLLALKDAYHLSFANILGPITPIGGLCFILGWVFLFLAALKDK</sequence>
<name>A0A286AAM7_9SPHI</name>
<evidence type="ECO:0000313" key="7">
    <source>
        <dbReference type="EMBL" id="SOD18958.1"/>
    </source>
</evidence>
<keyword evidence="3 6" id="KW-0812">Transmembrane</keyword>
<reference evidence="8" key="1">
    <citation type="submission" date="2017-09" db="EMBL/GenBank/DDBJ databases">
        <authorList>
            <person name="Varghese N."/>
            <person name="Submissions S."/>
        </authorList>
    </citation>
    <scope>NUCLEOTIDE SEQUENCE [LARGE SCALE GENOMIC DNA]</scope>
    <source>
        <strain evidence="8">CGMCC 1.12803</strain>
    </source>
</reference>
<comment type="similarity">
    <text evidence="2">Belongs to the UPF0382 family.</text>
</comment>
<dbReference type="Proteomes" id="UP000219281">
    <property type="component" value="Unassembled WGS sequence"/>
</dbReference>
<dbReference type="RefSeq" id="WP_097133067.1">
    <property type="nucleotide sequence ID" value="NZ_OCMT01000003.1"/>
</dbReference>
<comment type="subcellular location">
    <subcellularLocation>
        <location evidence="1">Membrane</location>
        <topology evidence="1">Multi-pass membrane protein</topology>
    </subcellularLocation>
</comment>
<dbReference type="OrthoDB" id="9802121at2"/>
<evidence type="ECO:0000256" key="3">
    <source>
        <dbReference type="ARBA" id="ARBA00022692"/>
    </source>
</evidence>
<feature type="transmembrane region" description="Helical" evidence="6">
    <location>
        <begin position="101"/>
        <end position="125"/>
    </location>
</feature>
<evidence type="ECO:0000256" key="5">
    <source>
        <dbReference type="ARBA" id="ARBA00023136"/>
    </source>
</evidence>
<dbReference type="Pfam" id="PF04241">
    <property type="entry name" value="DUF423"/>
    <property type="match status" value="1"/>
</dbReference>
<protein>
    <submittedName>
        <fullName evidence="7">Uncharacterized membrane protein YgdD, TMEM256/DUF423 family</fullName>
    </submittedName>
</protein>
<accession>A0A286AAM7</accession>
<dbReference type="InterPro" id="IPR006696">
    <property type="entry name" value="DUF423"/>
</dbReference>
<gene>
    <name evidence="7" type="ORF">SAMN06297358_3274</name>
</gene>
<dbReference type="GO" id="GO:0005886">
    <property type="term" value="C:plasma membrane"/>
    <property type="evidence" value="ECO:0007669"/>
    <property type="project" value="TreeGrafter"/>
</dbReference>
<dbReference type="EMBL" id="OCMT01000003">
    <property type="protein sequence ID" value="SOD18958.1"/>
    <property type="molecule type" value="Genomic_DNA"/>
</dbReference>
<dbReference type="PANTHER" id="PTHR43461">
    <property type="entry name" value="TRANSMEMBRANE PROTEIN 256"/>
    <property type="match status" value="1"/>
</dbReference>
<keyword evidence="8" id="KW-1185">Reference proteome</keyword>
<dbReference type="AlphaFoldDB" id="A0A286AAM7"/>
<keyword evidence="4 6" id="KW-1133">Transmembrane helix</keyword>
<evidence type="ECO:0000256" key="6">
    <source>
        <dbReference type="SAM" id="Phobius"/>
    </source>
</evidence>
<keyword evidence="5 6" id="KW-0472">Membrane</keyword>
<evidence type="ECO:0000256" key="2">
    <source>
        <dbReference type="ARBA" id="ARBA00009694"/>
    </source>
</evidence>
<dbReference type="PANTHER" id="PTHR43461:SF1">
    <property type="entry name" value="TRANSMEMBRANE PROTEIN 256"/>
    <property type="match status" value="1"/>
</dbReference>
<feature type="transmembrane region" description="Helical" evidence="6">
    <location>
        <begin position="45"/>
        <end position="62"/>
    </location>
</feature>
<organism evidence="7 8">
    <name type="scientific">Pedobacter xixiisoli</name>
    <dbReference type="NCBI Taxonomy" id="1476464"/>
    <lineage>
        <taxon>Bacteria</taxon>
        <taxon>Pseudomonadati</taxon>
        <taxon>Bacteroidota</taxon>
        <taxon>Sphingobacteriia</taxon>
        <taxon>Sphingobacteriales</taxon>
        <taxon>Sphingobacteriaceae</taxon>
        <taxon>Pedobacter</taxon>
    </lineage>
</organism>
<evidence type="ECO:0000313" key="8">
    <source>
        <dbReference type="Proteomes" id="UP000219281"/>
    </source>
</evidence>